<comment type="subcellular location">
    <subcellularLocation>
        <location evidence="1">Fimbrium</location>
    </subcellularLocation>
</comment>
<dbReference type="KEGG" id="kpie:N5580_15725"/>
<evidence type="ECO:0000256" key="1">
    <source>
        <dbReference type="ARBA" id="ARBA00004561"/>
    </source>
</evidence>
<dbReference type="InterPro" id="IPR008966">
    <property type="entry name" value="Adhesion_dom_sf"/>
</dbReference>
<feature type="chain" id="PRO_5042477377" evidence="5">
    <location>
        <begin position="23"/>
        <end position="181"/>
    </location>
</feature>
<dbReference type="Gene3D" id="2.60.40.1090">
    <property type="entry name" value="Fimbrial-type adhesion domain"/>
    <property type="match status" value="1"/>
</dbReference>
<proteinExistence type="inferred from homology"/>
<dbReference type="GeneID" id="78234417"/>
<feature type="domain" description="Fimbrial-type adhesion" evidence="6">
    <location>
        <begin position="33"/>
        <end position="180"/>
    </location>
</feature>
<dbReference type="InterPro" id="IPR036937">
    <property type="entry name" value="Adhesion_dom_fimbrial_sf"/>
</dbReference>
<name>A0AAJ5QI02_9GAMM</name>
<sequence length="181" mass="18162">MGKTKVALLAASLLLANVGAQAASSVTASGGTIHFTGSLVNAACAVATESADQTVALGEYRTGAFSAVGDKTALIPFEIVLNECDTSVSTAATVTFTGQTDNENSGLFAVNSSSNQTTATGVGIQILDTADKEVTPGTATSSFTLADGTNTMHYTARYVSTSATPTAGVANADVTFVVNYS</sequence>
<evidence type="ECO:0000256" key="5">
    <source>
        <dbReference type="SAM" id="SignalP"/>
    </source>
</evidence>
<evidence type="ECO:0000313" key="8">
    <source>
        <dbReference type="Proteomes" id="UP001211544"/>
    </source>
</evidence>
<keyword evidence="3 5" id="KW-0732">Signal</keyword>
<dbReference type="AlphaFoldDB" id="A0AAJ5QI02"/>
<dbReference type="RefSeq" id="WP_120455544.1">
    <property type="nucleotide sequence ID" value="NZ_CP104758.1"/>
</dbReference>
<dbReference type="SUPFAM" id="SSF49401">
    <property type="entry name" value="Bacterial adhesins"/>
    <property type="match status" value="1"/>
</dbReference>
<evidence type="ECO:0000256" key="4">
    <source>
        <dbReference type="ARBA" id="ARBA00023263"/>
    </source>
</evidence>
<dbReference type="EMBL" id="CP104758">
    <property type="protein sequence ID" value="WBG90511.1"/>
    <property type="molecule type" value="Genomic_DNA"/>
</dbReference>
<dbReference type="Proteomes" id="UP001211544">
    <property type="component" value="Chromosome"/>
</dbReference>
<organism evidence="7 8">
    <name type="scientific">Pantoea piersonii</name>
    <dbReference type="NCBI Taxonomy" id="2364647"/>
    <lineage>
        <taxon>Bacteria</taxon>
        <taxon>Pseudomonadati</taxon>
        <taxon>Pseudomonadota</taxon>
        <taxon>Gammaproteobacteria</taxon>
        <taxon>Enterobacterales</taxon>
        <taxon>Erwiniaceae</taxon>
        <taxon>Pantoea</taxon>
    </lineage>
</organism>
<evidence type="ECO:0000256" key="3">
    <source>
        <dbReference type="ARBA" id="ARBA00022729"/>
    </source>
</evidence>
<dbReference type="Pfam" id="PF00419">
    <property type="entry name" value="Fimbrial"/>
    <property type="match status" value="1"/>
</dbReference>
<keyword evidence="4" id="KW-0281">Fimbrium</keyword>
<comment type="similarity">
    <text evidence="2">Belongs to the fimbrial protein family.</text>
</comment>
<dbReference type="PANTHER" id="PTHR33420">
    <property type="entry name" value="FIMBRIAL SUBUNIT ELFA-RELATED"/>
    <property type="match status" value="1"/>
</dbReference>
<evidence type="ECO:0000256" key="2">
    <source>
        <dbReference type="ARBA" id="ARBA00006671"/>
    </source>
</evidence>
<gene>
    <name evidence="7" type="primary">fimA</name>
    <name evidence="7" type="ORF">N5580_15725</name>
</gene>
<reference evidence="7 8" key="1">
    <citation type="journal article" date="2022" name="J Glob Antimicrob Resist">
        <title>First complete genome of a multidrug resistant strain of the novel human pathogen Kalamiella piersonii (GABEKP28) identified in human saliva.</title>
        <authorList>
            <person name="McDonagh F."/>
            <person name="Singh N.K."/>
            <person name="Venkateswaran K."/>
            <person name="Lonappan A.M."/>
            <person name="Hallahan B."/>
            <person name="Tuohy A."/>
            <person name="Burke L."/>
            <person name="Kovarova A."/>
            <person name="Miliotis G."/>
        </authorList>
    </citation>
    <scope>NUCLEOTIDE SEQUENCE [LARGE SCALE GENOMIC DNA]</scope>
    <source>
        <strain evidence="7 8">GABEKP28</strain>
    </source>
</reference>
<dbReference type="InterPro" id="IPR050263">
    <property type="entry name" value="Bact_Fimbrial_Adh_Pro"/>
</dbReference>
<dbReference type="GO" id="GO:0043709">
    <property type="term" value="P:cell adhesion involved in single-species biofilm formation"/>
    <property type="evidence" value="ECO:0007669"/>
    <property type="project" value="TreeGrafter"/>
</dbReference>
<feature type="signal peptide" evidence="5">
    <location>
        <begin position="1"/>
        <end position="22"/>
    </location>
</feature>
<accession>A0AAJ5QI02</accession>
<keyword evidence="8" id="KW-1185">Reference proteome</keyword>
<dbReference type="InterPro" id="IPR000259">
    <property type="entry name" value="Adhesion_dom_fimbrial"/>
</dbReference>
<dbReference type="PANTHER" id="PTHR33420:SF12">
    <property type="entry name" value="FIMBRIN-LIKE PROTEIN FIMI-RELATED"/>
    <property type="match status" value="1"/>
</dbReference>
<evidence type="ECO:0000313" key="7">
    <source>
        <dbReference type="EMBL" id="WBG90511.1"/>
    </source>
</evidence>
<dbReference type="NCBIfam" id="NF011741">
    <property type="entry name" value="PRK15194.1"/>
    <property type="match status" value="1"/>
</dbReference>
<protein>
    <submittedName>
        <fullName evidence="7">Type 1 fimbrial major subunit FimA</fullName>
    </submittedName>
</protein>
<dbReference type="GO" id="GO:0009289">
    <property type="term" value="C:pilus"/>
    <property type="evidence" value="ECO:0007669"/>
    <property type="project" value="UniProtKB-SubCell"/>
</dbReference>
<evidence type="ECO:0000259" key="6">
    <source>
        <dbReference type="Pfam" id="PF00419"/>
    </source>
</evidence>